<evidence type="ECO:0000256" key="8">
    <source>
        <dbReference type="PIRSR" id="PIRSR602401-1"/>
    </source>
</evidence>
<evidence type="ECO:0000256" key="3">
    <source>
        <dbReference type="ARBA" id="ARBA00022617"/>
    </source>
</evidence>
<dbReference type="GO" id="GO:0005506">
    <property type="term" value="F:iron ion binding"/>
    <property type="evidence" value="ECO:0007669"/>
    <property type="project" value="InterPro"/>
</dbReference>
<dbReference type="PROSITE" id="PS00086">
    <property type="entry name" value="CYTOCHROME_P450"/>
    <property type="match status" value="1"/>
</dbReference>
<dbReference type="SUPFAM" id="SSF48264">
    <property type="entry name" value="Cytochrome P450"/>
    <property type="match status" value="1"/>
</dbReference>
<evidence type="ECO:0000256" key="9">
    <source>
        <dbReference type="RuleBase" id="RU000461"/>
    </source>
</evidence>
<protein>
    <recommendedName>
        <fullName evidence="12">Cytochrome P450</fullName>
    </recommendedName>
</protein>
<evidence type="ECO:0000313" key="10">
    <source>
        <dbReference type="EMBL" id="GJJ08807.1"/>
    </source>
</evidence>
<keyword evidence="7 9" id="KW-0503">Monooxygenase</keyword>
<evidence type="ECO:0000256" key="1">
    <source>
        <dbReference type="ARBA" id="ARBA00001971"/>
    </source>
</evidence>
<keyword evidence="6 8" id="KW-0408">Iron</keyword>
<dbReference type="InterPro" id="IPR002401">
    <property type="entry name" value="Cyt_P450_E_grp-I"/>
</dbReference>
<dbReference type="GO" id="GO:0020037">
    <property type="term" value="F:heme binding"/>
    <property type="evidence" value="ECO:0007669"/>
    <property type="project" value="InterPro"/>
</dbReference>
<gene>
    <name evidence="10" type="ORF">Clacol_003026</name>
</gene>
<dbReference type="PANTHER" id="PTHR24287">
    <property type="entry name" value="P450, PUTATIVE (EUROFUNG)-RELATED"/>
    <property type="match status" value="1"/>
</dbReference>
<feature type="binding site" description="axial binding residue" evidence="8">
    <location>
        <position position="442"/>
    </location>
    <ligand>
        <name>heme</name>
        <dbReference type="ChEBI" id="CHEBI:30413"/>
    </ligand>
    <ligandPart>
        <name>Fe</name>
        <dbReference type="ChEBI" id="CHEBI:18248"/>
    </ligandPart>
</feature>
<dbReference type="GO" id="GO:0016705">
    <property type="term" value="F:oxidoreductase activity, acting on paired donors, with incorporation or reduction of molecular oxygen"/>
    <property type="evidence" value="ECO:0007669"/>
    <property type="project" value="InterPro"/>
</dbReference>
<dbReference type="PRINTS" id="PR00385">
    <property type="entry name" value="P450"/>
</dbReference>
<dbReference type="GO" id="GO:0004497">
    <property type="term" value="F:monooxygenase activity"/>
    <property type="evidence" value="ECO:0007669"/>
    <property type="project" value="UniProtKB-KW"/>
</dbReference>
<comment type="similarity">
    <text evidence="2 9">Belongs to the cytochrome P450 family.</text>
</comment>
<keyword evidence="4 8" id="KW-0479">Metal-binding</keyword>
<evidence type="ECO:0000256" key="7">
    <source>
        <dbReference type="ARBA" id="ARBA00023033"/>
    </source>
</evidence>
<organism evidence="10 11">
    <name type="scientific">Clathrus columnatus</name>
    <dbReference type="NCBI Taxonomy" id="1419009"/>
    <lineage>
        <taxon>Eukaryota</taxon>
        <taxon>Fungi</taxon>
        <taxon>Dikarya</taxon>
        <taxon>Basidiomycota</taxon>
        <taxon>Agaricomycotina</taxon>
        <taxon>Agaricomycetes</taxon>
        <taxon>Phallomycetidae</taxon>
        <taxon>Phallales</taxon>
        <taxon>Clathraceae</taxon>
        <taxon>Clathrus</taxon>
    </lineage>
</organism>
<evidence type="ECO:0000256" key="6">
    <source>
        <dbReference type="ARBA" id="ARBA00023004"/>
    </source>
</evidence>
<dbReference type="Proteomes" id="UP001050691">
    <property type="component" value="Unassembled WGS sequence"/>
</dbReference>
<reference evidence="10" key="1">
    <citation type="submission" date="2021-10" db="EMBL/GenBank/DDBJ databases">
        <title>De novo Genome Assembly of Clathrus columnatus (Basidiomycota, Fungi) Using Illumina and Nanopore Sequence Data.</title>
        <authorList>
            <person name="Ogiso-Tanaka E."/>
            <person name="Itagaki H."/>
            <person name="Hosoya T."/>
            <person name="Hosaka K."/>
        </authorList>
    </citation>
    <scope>NUCLEOTIDE SEQUENCE</scope>
    <source>
        <strain evidence="10">MO-923</strain>
    </source>
</reference>
<keyword evidence="11" id="KW-1185">Reference proteome</keyword>
<name>A0AAV5A2E7_9AGAM</name>
<dbReference type="AlphaFoldDB" id="A0AAV5A2E7"/>
<dbReference type="EMBL" id="BPWL01000003">
    <property type="protein sequence ID" value="GJJ08807.1"/>
    <property type="molecule type" value="Genomic_DNA"/>
</dbReference>
<dbReference type="InterPro" id="IPR036396">
    <property type="entry name" value="Cyt_P450_sf"/>
</dbReference>
<evidence type="ECO:0000313" key="11">
    <source>
        <dbReference type="Proteomes" id="UP001050691"/>
    </source>
</evidence>
<comment type="caution">
    <text evidence="10">The sequence shown here is derived from an EMBL/GenBank/DDBJ whole genome shotgun (WGS) entry which is preliminary data.</text>
</comment>
<proteinExistence type="inferred from homology"/>
<dbReference type="PANTHER" id="PTHR24287:SF1">
    <property type="entry name" value="P450, PUTATIVE (EUROFUNG)-RELATED"/>
    <property type="match status" value="1"/>
</dbReference>
<evidence type="ECO:0000256" key="5">
    <source>
        <dbReference type="ARBA" id="ARBA00023002"/>
    </source>
</evidence>
<dbReference type="InterPro" id="IPR017972">
    <property type="entry name" value="Cyt_P450_CS"/>
</dbReference>
<keyword evidence="3 8" id="KW-0349">Heme</keyword>
<evidence type="ECO:0008006" key="12">
    <source>
        <dbReference type="Google" id="ProtNLM"/>
    </source>
</evidence>
<sequence>MKEARSLGASPAPPVSRFFGIDALQKMMKSFNEGNVADYMFEWLDKYGPVHRFEFLNEYTLLTVEPEHLKTILATEFESFEKGEVFNWCFQAVLGTGVFNSDGVLWKFHRSLTRPFFSRDRITDFELFNHHADTVISKIKQRAVEQEPIDFQDLMSRFTLDSATQFLFGSCVDSLSAPLPYAWNSLKSNPPGPIPASDQFAEAFNQAQTQTAVRTRLGDLWPLLELFRDKTKDSMRTIHDYIEPILRDAISRKALTKLLSVEEKEMPETLLDSLLLVTDGGLIGLGLKLTNDERFVSIMIAGRDTTTATLTFLFYCLSQHPEVLAKLRKEIFEVVGPSGRPTYQNIKECRYLRAVINGHLTSAPSYARRALTLPAVGTGKPIYVPKGAGVGYSVYVMHRRTDLWGPDAHEFDPERFLDHRVQKYLTTNPFVFLPFNAGPRICLGQQFAYNEISLIAVRLLQAFEDIQFSTIAQPPESKPPSSQEGLTLAKYSTEKIWPKVHLTIYSHKGLWLTMKEARNF</sequence>
<dbReference type="Pfam" id="PF00067">
    <property type="entry name" value="p450"/>
    <property type="match status" value="1"/>
</dbReference>
<dbReference type="InterPro" id="IPR001128">
    <property type="entry name" value="Cyt_P450"/>
</dbReference>
<keyword evidence="5 9" id="KW-0560">Oxidoreductase</keyword>
<evidence type="ECO:0000256" key="4">
    <source>
        <dbReference type="ARBA" id="ARBA00022723"/>
    </source>
</evidence>
<evidence type="ECO:0000256" key="2">
    <source>
        <dbReference type="ARBA" id="ARBA00010617"/>
    </source>
</evidence>
<comment type="cofactor">
    <cofactor evidence="1 8">
        <name>heme</name>
        <dbReference type="ChEBI" id="CHEBI:30413"/>
    </cofactor>
</comment>
<dbReference type="PRINTS" id="PR00463">
    <property type="entry name" value="EP450I"/>
</dbReference>
<dbReference type="Gene3D" id="1.10.630.10">
    <property type="entry name" value="Cytochrome P450"/>
    <property type="match status" value="1"/>
</dbReference>
<accession>A0AAV5A2E7</accession>
<dbReference type="InterPro" id="IPR047146">
    <property type="entry name" value="Cyt_P450_E_CYP52_fungi"/>
</dbReference>